<reference evidence="4 5" key="1">
    <citation type="journal article" date="2015" name="Stand. Genomic Sci.">
        <title>Genomic Encyclopedia of Bacterial and Archaeal Type Strains, Phase III: the genomes of soil and plant-associated and newly described type strains.</title>
        <authorList>
            <person name="Whitman W.B."/>
            <person name="Woyke T."/>
            <person name="Klenk H.P."/>
            <person name="Zhou Y."/>
            <person name="Lilburn T.G."/>
            <person name="Beck B.J."/>
            <person name="De Vos P."/>
            <person name="Vandamme P."/>
            <person name="Eisen J.A."/>
            <person name="Garrity G."/>
            <person name="Hugenholtz P."/>
            <person name="Kyrpides N.C."/>
        </authorList>
    </citation>
    <scope>NUCLEOTIDE SEQUENCE [LARGE SCALE GENOMIC DNA]</scope>
    <source>
        <strain evidence="4 5">CGMCC 1.10116</strain>
    </source>
</reference>
<dbReference type="InterPro" id="IPR045078">
    <property type="entry name" value="TST/MPST-like"/>
</dbReference>
<dbReference type="CDD" id="cd01448">
    <property type="entry name" value="TST_Repeat_1"/>
    <property type="match status" value="1"/>
</dbReference>
<dbReference type="InterPro" id="IPR036873">
    <property type="entry name" value="Rhodanese-like_dom_sf"/>
</dbReference>
<gene>
    <name evidence="4" type="ORF">IQ10_02445</name>
</gene>
<evidence type="ECO:0000256" key="2">
    <source>
        <dbReference type="ARBA" id="ARBA00022737"/>
    </source>
</evidence>
<dbReference type="PANTHER" id="PTHR11364">
    <property type="entry name" value="THIOSULFATE SULFERTANSFERASE"/>
    <property type="match status" value="1"/>
</dbReference>
<feature type="domain" description="Rhodanese" evidence="3">
    <location>
        <begin position="17"/>
        <end position="136"/>
    </location>
</feature>
<organism evidence="4 5">
    <name type="scientific">Halalkalibacter nanhaiisediminis</name>
    <dbReference type="NCBI Taxonomy" id="688079"/>
    <lineage>
        <taxon>Bacteria</taxon>
        <taxon>Bacillati</taxon>
        <taxon>Bacillota</taxon>
        <taxon>Bacilli</taxon>
        <taxon>Bacillales</taxon>
        <taxon>Bacillaceae</taxon>
        <taxon>Halalkalibacter</taxon>
    </lineage>
</organism>
<dbReference type="EMBL" id="VLKZ01000006">
    <property type="protein sequence ID" value="TWI55883.1"/>
    <property type="molecule type" value="Genomic_DNA"/>
</dbReference>
<evidence type="ECO:0000313" key="4">
    <source>
        <dbReference type="EMBL" id="TWI55883.1"/>
    </source>
</evidence>
<dbReference type="Pfam" id="PF00581">
    <property type="entry name" value="Rhodanese"/>
    <property type="match status" value="2"/>
</dbReference>
<keyword evidence="1 4" id="KW-0808">Transferase</keyword>
<dbReference type="SUPFAM" id="SSF52821">
    <property type="entry name" value="Rhodanese/Cell cycle control phosphatase"/>
    <property type="match status" value="2"/>
</dbReference>
<dbReference type="Gene3D" id="3.40.250.10">
    <property type="entry name" value="Rhodanese-like domain"/>
    <property type="match status" value="2"/>
</dbReference>
<dbReference type="AlphaFoldDB" id="A0A562QGT8"/>
<dbReference type="PANTHER" id="PTHR11364:SF27">
    <property type="entry name" value="SULFURTRANSFERASE"/>
    <property type="match status" value="1"/>
</dbReference>
<protein>
    <submittedName>
        <fullName evidence="4">Thiosulfate/3-mercaptopyruvate sulfurtransferase</fullName>
    </submittedName>
</protein>
<dbReference type="GO" id="GO:0004792">
    <property type="term" value="F:thiosulfate-cyanide sulfurtransferase activity"/>
    <property type="evidence" value="ECO:0007669"/>
    <property type="project" value="TreeGrafter"/>
</dbReference>
<accession>A0A562QGT8</accession>
<evidence type="ECO:0000256" key="1">
    <source>
        <dbReference type="ARBA" id="ARBA00022679"/>
    </source>
</evidence>
<dbReference type="CDD" id="cd01449">
    <property type="entry name" value="TST_Repeat_2"/>
    <property type="match status" value="1"/>
</dbReference>
<dbReference type="RefSeq" id="WP_144450736.1">
    <property type="nucleotide sequence ID" value="NZ_VLKZ01000006.1"/>
</dbReference>
<keyword evidence="2" id="KW-0677">Repeat</keyword>
<evidence type="ECO:0000259" key="3">
    <source>
        <dbReference type="PROSITE" id="PS50206"/>
    </source>
</evidence>
<comment type="caution">
    <text evidence="4">The sequence shown here is derived from an EMBL/GenBank/DDBJ whole genome shotgun (WGS) entry which is preliminary data.</text>
</comment>
<sequence>MDDIVKVKWLYNELKEKKNNLVIVDARFHLADPEAGKKDYFDGHIPEAVHVDLKDDLSSLIKEHGGRHPLPDLNELAEKMGNIGIGDDTNVVVYDDQGGMMASRFWWLMKRLGHNKVGILDGGYSKWLAEGYEITKDIPRTKPKTITPEINEKWEWVDASYVKERLHNPDTILIDSREANRYLGIEEPIDRVAGHIPGAVNHFWKDVLKSDGSWKNTEEIRKNFSDVPLDKEIIVYCGSGISACPNILALKKAGYANVKLYSGSWSDWITHENYPIESNKN</sequence>
<name>A0A562QGT8_9BACI</name>
<proteinExistence type="predicted"/>
<dbReference type="OrthoDB" id="9770030at2"/>
<feature type="domain" description="Rhodanese" evidence="3">
    <location>
        <begin position="167"/>
        <end position="277"/>
    </location>
</feature>
<evidence type="ECO:0000313" key="5">
    <source>
        <dbReference type="Proteomes" id="UP000315711"/>
    </source>
</evidence>
<dbReference type="Proteomes" id="UP000315711">
    <property type="component" value="Unassembled WGS sequence"/>
</dbReference>
<keyword evidence="4" id="KW-0670">Pyruvate</keyword>
<dbReference type="PROSITE" id="PS50206">
    <property type="entry name" value="RHODANESE_3"/>
    <property type="match status" value="2"/>
</dbReference>
<dbReference type="InterPro" id="IPR001763">
    <property type="entry name" value="Rhodanese-like_dom"/>
</dbReference>
<dbReference type="SMART" id="SM00450">
    <property type="entry name" value="RHOD"/>
    <property type="match status" value="2"/>
</dbReference>
<keyword evidence="5" id="KW-1185">Reference proteome</keyword>